<dbReference type="AlphaFoldDB" id="A0A4W5L3W5"/>
<dbReference type="GO" id="GO:0005544">
    <property type="term" value="F:calcium-dependent phospholipid binding"/>
    <property type="evidence" value="ECO:0007669"/>
    <property type="project" value="TreeGrafter"/>
</dbReference>
<dbReference type="Pfam" id="PF00168">
    <property type="entry name" value="C2"/>
    <property type="match status" value="2"/>
</dbReference>
<protein>
    <recommendedName>
        <fullName evidence="4">C2 domain-containing protein</fullName>
    </recommendedName>
</protein>
<dbReference type="InterPro" id="IPR000008">
    <property type="entry name" value="C2_dom"/>
</dbReference>
<proteinExistence type="inferred from homology"/>
<accession>A0A4W5L3W5</accession>
<dbReference type="GO" id="GO:0005886">
    <property type="term" value="C:plasma membrane"/>
    <property type="evidence" value="ECO:0007669"/>
    <property type="project" value="TreeGrafter"/>
</dbReference>
<evidence type="ECO:0000313" key="6">
    <source>
        <dbReference type="Proteomes" id="UP000314982"/>
    </source>
</evidence>
<comment type="similarity">
    <text evidence="1">Belongs to the synaptotagmin family.</text>
</comment>
<dbReference type="Gene3D" id="2.60.40.150">
    <property type="entry name" value="C2 domain"/>
    <property type="match status" value="2"/>
</dbReference>
<dbReference type="Proteomes" id="UP000314982">
    <property type="component" value="Unassembled WGS sequence"/>
</dbReference>
<dbReference type="GO" id="GO:0005509">
    <property type="term" value="F:calcium ion binding"/>
    <property type="evidence" value="ECO:0007669"/>
    <property type="project" value="TreeGrafter"/>
</dbReference>
<sequence length="121" mass="13433">MSLTVAVFSFSLFLPVSPLSPSHPGFPYEKVRERTLYLQVLDFDRFSRNDPIGEVSIPLNKLSDLGHMQTFWKELKPCMDGAGRRGDLLVSLCYNPTANTITVNIIKARNLKAMDIGGTSG</sequence>
<dbReference type="PANTHER" id="PTHR10024">
    <property type="entry name" value="SYNAPTOTAGMIN"/>
    <property type="match status" value="1"/>
</dbReference>
<dbReference type="PANTHER" id="PTHR10024:SF363">
    <property type="entry name" value="SYNAPTOTAGMIN-7"/>
    <property type="match status" value="1"/>
</dbReference>
<evidence type="ECO:0000259" key="4">
    <source>
        <dbReference type="Pfam" id="PF00168"/>
    </source>
</evidence>
<dbReference type="GO" id="GO:0006906">
    <property type="term" value="P:vesicle fusion"/>
    <property type="evidence" value="ECO:0007669"/>
    <property type="project" value="TreeGrafter"/>
</dbReference>
<dbReference type="InterPro" id="IPR035892">
    <property type="entry name" value="C2_domain_sf"/>
</dbReference>
<dbReference type="PRINTS" id="PR00399">
    <property type="entry name" value="SYNAPTOTAGMN"/>
</dbReference>
<keyword evidence="2" id="KW-0677">Repeat</keyword>
<dbReference type="GO" id="GO:0030276">
    <property type="term" value="F:clathrin binding"/>
    <property type="evidence" value="ECO:0007669"/>
    <property type="project" value="TreeGrafter"/>
</dbReference>
<organism evidence="5 6">
    <name type="scientific">Hucho hucho</name>
    <name type="common">huchen</name>
    <dbReference type="NCBI Taxonomy" id="62062"/>
    <lineage>
        <taxon>Eukaryota</taxon>
        <taxon>Metazoa</taxon>
        <taxon>Chordata</taxon>
        <taxon>Craniata</taxon>
        <taxon>Vertebrata</taxon>
        <taxon>Euteleostomi</taxon>
        <taxon>Actinopterygii</taxon>
        <taxon>Neopterygii</taxon>
        <taxon>Teleostei</taxon>
        <taxon>Protacanthopterygii</taxon>
        <taxon>Salmoniformes</taxon>
        <taxon>Salmonidae</taxon>
        <taxon>Salmoninae</taxon>
        <taxon>Hucho</taxon>
    </lineage>
</organism>
<dbReference type="Ensembl" id="ENSHHUT00000020503.1">
    <property type="protein sequence ID" value="ENSHHUP00000019771.1"/>
    <property type="gene ID" value="ENSHHUG00000012359.1"/>
</dbReference>
<dbReference type="GO" id="GO:0008021">
    <property type="term" value="C:synaptic vesicle"/>
    <property type="evidence" value="ECO:0007669"/>
    <property type="project" value="TreeGrafter"/>
</dbReference>
<evidence type="ECO:0000256" key="1">
    <source>
        <dbReference type="ARBA" id="ARBA00006996"/>
    </source>
</evidence>
<dbReference type="InterPro" id="IPR001565">
    <property type="entry name" value="Synaptotagmin"/>
</dbReference>
<evidence type="ECO:0000256" key="3">
    <source>
        <dbReference type="SAM" id="SignalP"/>
    </source>
</evidence>
<dbReference type="GeneTree" id="ENSGT00940000157180"/>
<keyword evidence="6" id="KW-1185">Reference proteome</keyword>
<reference evidence="5" key="2">
    <citation type="submission" date="2025-08" db="UniProtKB">
        <authorList>
            <consortium name="Ensembl"/>
        </authorList>
    </citation>
    <scope>IDENTIFICATION</scope>
</reference>
<keyword evidence="3" id="KW-0732">Signal</keyword>
<evidence type="ECO:0000313" key="5">
    <source>
        <dbReference type="Ensembl" id="ENSHHUP00000019771.1"/>
    </source>
</evidence>
<reference evidence="5" key="3">
    <citation type="submission" date="2025-09" db="UniProtKB">
        <authorList>
            <consortium name="Ensembl"/>
        </authorList>
    </citation>
    <scope>IDENTIFICATION</scope>
</reference>
<evidence type="ECO:0000256" key="2">
    <source>
        <dbReference type="ARBA" id="ARBA00022737"/>
    </source>
</evidence>
<dbReference type="GO" id="GO:0030424">
    <property type="term" value="C:axon"/>
    <property type="evidence" value="ECO:0007669"/>
    <property type="project" value="TreeGrafter"/>
</dbReference>
<feature type="chain" id="PRO_5021429720" description="C2 domain-containing protein" evidence="3">
    <location>
        <begin position="19"/>
        <end position="121"/>
    </location>
</feature>
<feature type="domain" description="C2" evidence="4">
    <location>
        <begin position="100"/>
        <end position="120"/>
    </location>
</feature>
<feature type="domain" description="C2" evidence="4">
    <location>
        <begin position="28"/>
        <end position="75"/>
    </location>
</feature>
<reference evidence="6" key="1">
    <citation type="submission" date="2018-06" db="EMBL/GenBank/DDBJ databases">
        <title>Genome assembly of Danube salmon.</title>
        <authorList>
            <person name="Macqueen D.J."/>
            <person name="Gundappa M.K."/>
        </authorList>
    </citation>
    <scope>NUCLEOTIDE SEQUENCE [LARGE SCALE GENOMIC DNA]</scope>
</reference>
<dbReference type="GO" id="GO:0048791">
    <property type="term" value="P:calcium ion-regulated exocytosis of neurotransmitter"/>
    <property type="evidence" value="ECO:0007669"/>
    <property type="project" value="TreeGrafter"/>
</dbReference>
<feature type="signal peptide" evidence="3">
    <location>
        <begin position="1"/>
        <end position="18"/>
    </location>
</feature>
<dbReference type="GO" id="GO:0000149">
    <property type="term" value="F:SNARE binding"/>
    <property type="evidence" value="ECO:0007669"/>
    <property type="project" value="TreeGrafter"/>
</dbReference>
<dbReference type="STRING" id="62062.ENSHHUP00000019771"/>
<dbReference type="SUPFAM" id="SSF49562">
    <property type="entry name" value="C2 domain (Calcium/lipid-binding domain, CaLB)"/>
    <property type="match status" value="2"/>
</dbReference>
<dbReference type="GO" id="GO:0001786">
    <property type="term" value="F:phosphatidylserine binding"/>
    <property type="evidence" value="ECO:0007669"/>
    <property type="project" value="TreeGrafter"/>
</dbReference>
<name>A0A4W5L3W5_9TELE</name>